<organism evidence="1 2">
    <name type="scientific">Gracilibacillus ureilyticus</name>
    <dbReference type="NCBI Taxonomy" id="531814"/>
    <lineage>
        <taxon>Bacteria</taxon>
        <taxon>Bacillati</taxon>
        <taxon>Bacillota</taxon>
        <taxon>Bacilli</taxon>
        <taxon>Bacillales</taxon>
        <taxon>Bacillaceae</taxon>
        <taxon>Gracilibacillus</taxon>
    </lineage>
</organism>
<reference evidence="1 2" key="1">
    <citation type="submission" date="2016-10" db="EMBL/GenBank/DDBJ databases">
        <authorList>
            <person name="de Groot N.N."/>
        </authorList>
    </citation>
    <scope>NUCLEOTIDE SEQUENCE [LARGE SCALE GENOMIC DNA]</scope>
    <source>
        <strain evidence="1 2">CGMCC 1.7727</strain>
    </source>
</reference>
<sequence length="166" mass="18681">MGNTKYLIVSVFFIVGLLTACNQEETAKDNKESHHTEQESYYMNLPQVLHYGEGYKDGNKVVTVHEAYADRQTVSSIISVKSVGDSPLNAESLAYILNDKSEDVTYKGTISDNKNPADRNLEPNDEITLNIDFDVSVLKDEYILTVESFDAPHSTPWIIDDLENEE</sequence>
<keyword evidence="2" id="KW-1185">Reference proteome</keyword>
<dbReference type="OrthoDB" id="2864641at2"/>
<dbReference type="AlphaFoldDB" id="A0A1H9TWS5"/>
<dbReference type="RefSeq" id="WP_089742209.1">
    <property type="nucleotide sequence ID" value="NZ_FOGL01000015.1"/>
</dbReference>
<accession>A0A1H9TWS5</accession>
<evidence type="ECO:0008006" key="3">
    <source>
        <dbReference type="Google" id="ProtNLM"/>
    </source>
</evidence>
<name>A0A1H9TWS5_9BACI</name>
<dbReference type="Proteomes" id="UP000199687">
    <property type="component" value="Unassembled WGS sequence"/>
</dbReference>
<protein>
    <recommendedName>
        <fullName evidence="3">DUF5067 domain-containing protein</fullName>
    </recommendedName>
</protein>
<evidence type="ECO:0000313" key="1">
    <source>
        <dbReference type="EMBL" id="SES01569.1"/>
    </source>
</evidence>
<gene>
    <name evidence="1" type="ORF">SAMN04487944_11529</name>
</gene>
<dbReference type="PROSITE" id="PS51257">
    <property type="entry name" value="PROKAR_LIPOPROTEIN"/>
    <property type="match status" value="1"/>
</dbReference>
<dbReference type="EMBL" id="FOGL01000015">
    <property type="protein sequence ID" value="SES01569.1"/>
    <property type="molecule type" value="Genomic_DNA"/>
</dbReference>
<evidence type="ECO:0000313" key="2">
    <source>
        <dbReference type="Proteomes" id="UP000199687"/>
    </source>
</evidence>
<proteinExistence type="predicted"/>